<dbReference type="PANTHER" id="PTHR42929:SF1">
    <property type="entry name" value="INNER MEMBRANE ABC TRANSPORTER PERMEASE PROTEIN YDCU-RELATED"/>
    <property type="match status" value="1"/>
</dbReference>
<dbReference type="SUPFAM" id="SSF161098">
    <property type="entry name" value="MetI-like"/>
    <property type="match status" value="1"/>
</dbReference>
<keyword evidence="11" id="KW-1185">Reference proteome</keyword>
<sequence length="290" mass="31648">MSSAAPAQQHPVPRRRKFGLGAYVAAMPFALLVTLFLLAPLAWVVINAFRSDSGQFSLTNLSAVFTNAFYFQAMMISLKLSLISSVVGLLVGFQGAYSLYAIRETRFGQALVLINSLLSNFSGVPLAFAIMIVFGSAGVVTLLFQAFGIKLPLDVYSYSGILISYIYFQIPLAILLLYPAIESLKPEWQENAFLLGSSFRGYFVKVAIPVLAPALLGTFIILFANALGAYATAYALTNGNFNILPIRISSLIAGNLTLEPNMAAALALVLVSLMMMMTLIHQYLLRRYRE</sequence>
<evidence type="ECO:0000313" key="10">
    <source>
        <dbReference type="EMBL" id="QRQ83094.1"/>
    </source>
</evidence>
<evidence type="ECO:0000313" key="11">
    <source>
        <dbReference type="Proteomes" id="UP000653156"/>
    </source>
</evidence>
<feature type="transmembrane region" description="Helical" evidence="8">
    <location>
        <begin position="123"/>
        <end position="149"/>
    </location>
</feature>
<feature type="transmembrane region" description="Helical" evidence="8">
    <location>
        <begin position="82"/>
        <end position="102"/>
    </location>
</feature>
<evidence type="ECO:0000256" key="6">
    <source>
        <dbReference type="ARBA" id="ARBA00022989"/>
    </source>
</evidence>
<feature type="transmembrane region" description="Helical" evidence="8">
    <location>
        <begin position="263"/>
        <end position="285"/>
    </location>
</feature>
<keyword evidence="7 8" id="KW-0472">Membrane</keyword>
<dbReference type="PANTHER" id="PTHR42929">
    <property type="entry name" value="INNER MEMBRANE ABC TRANSPORTER PERMEASE PROTEIN YDCU-RELATED-RELATED"/>
    <property type="match status" value="1"/>
</dbReference>
<comment type="similarity">
    <text evidence="2">Belongs to the binding-protein-dependent transport system permease family. CysTW subfamily.</text>
</comment>
<feature type="transmembrane region" description="Helical" evidence="8">
    <location>
        <begin position="155"/>
        <end position="181"/>
    </location>
</feature>
<protein>
    <submittedName>
        <fullName evidence="10">ABC transporter permease subunit</fullName>
    </submittedName>
</protein>
<feature type="domain" description="ABC transmembrane type-1" evidence="9">
    <location>
        <begin position="74"/>
        <end position="281"/>
    </location>
</feature>
<organism evidence="10 11">
    <name type="scientific">Paralysiella testudinis</name>
    <dbReference type="NCBI Taxonomy" id="2809020"/>
    <lineage>
        <taxon>Bacteria</taxon>
        <taxon>Pseudomonadati</taxon>
        <taxon>Pseudomonadota</taxon>
        <taxon>Betaproteobacteria</taxon>
        <taxon>Neisseriales</taxon>
        <taxon>Neisseriaceae</taxon>
        <taxon>Paralysiella</taxon>
    </lineage>
</organism>
<dbReference type="Gene3D" id="1.10.3720.10">
    <property type="entry name" value="MetI-like"/>
    <property type="match status" value="1"/>
</dbReference>
<accession>A0A892ZN85</accession>
<feature type="transmembrane region" description="Helical" evidence="8">
    <location>
        <begin position="20"/>
        <end position="46"/>
    </location>
</feature>
<dbReference type="Pfam" id="PF00528">
    <property type="entry name" value="BPD_transp_1"/>
    <property type="match status" value="1"/>
</dbReference>
<dbReference type="GO" id="GO:0005886">
    <property type="term" value="C:plasma membrane"/>
    <property type="evidence" value="ECO:0007669"/>
    <property type="project" value="UniProtKB-SubCell"/>
</dbReference>
<gene>
    <name evidence="10" type="ORF">JQU52_06980</name>
</gene>
<keyword evidence="6 8" id="KW-1133">Transmembrane helix</keyword>
<dbReference type="PROSITE" id="PS50928">
    <property type="entry name" value="ABC_TM1"/>
    <property type="match status" value="1"/>
</dbReference>
<evidence type="ECO:0000256" key="1">
    <source>
        <dbReference type="ARBA" id="ARBA00004651"/>
    </source>
</evidence>
<name>A0A892ZN85_9NEIS</name>
<evidence type="ECO:0000256" key="8">
    <source>
        <dbReference type="RuleBase" id="RU363032"/>
    </source>
</evidence>
<keyword evidence="5 8" id="KW-0812">Transmembrane</keyword>
<feature type="transmembrane region" description="Helical" evidence="8">
    <location>
        <begin position="202"/>
        <end position="224"/>
    </location>
</feature>
<dbReference type="InterPro" id="IPR035906">
    <property type="entry name" value="MetI-like_sf"/>
</dbReference>
<evidence type="ECO:0000256" key="7">
    <source>
        <dbReference type="ARBA" id="ARBA00023136"/>
    </source>
</evidence>
<dbReference type="EMBL" id="CP069798">
    <property type="protein sequence ID" value="QRQ83094.1"/>
    <property type="molecule type" value="Genomic_DNA"/>
</dbReference>
<dbReference type="KEGG" id="ptes:JQU52_06980"/>
<comment type="subcellular location">
    <subcellularLocation>
        <location evidence="1 8">Cell membrane</location>
        <topology evidence="1 8">Multi-pass membrane protein</topology>
    </subcellularLocation>
</comment>
<dbReference type="AlphaFoldDB" id="A0A892ZN85"/>
<evidence type="ECO:0000256" key="2">
    <source>
        <dbReference type="ARBA" id="ARBA00007069"/>
    </source>
</evidence>
<dbReference type="RefSeq" id="WP_230340390.1">
    <property type="nucleotide sequence ID" value="NZ_CP069798.1"/>
</dbReference>
<reference evidence="10" key="1">
    <citation type="submission" date="2021-02" db="EMBL/GenBank/DDBJ databases">
        <title>Neisseriaceae sp. 26B isolated from the cloaca of a Common Toad-headed Turtle (Mesoclemmys nasuta).</title>
        <authorList>
            <person name="Spergser J."/>
            <person name="Busse H.-J."/>
        </authorList>
    </citation>
    <scope>NUCLEOTIDE SEQUENCE</scope>
    <source>
        <strain evidence="10">26B</strain>
    </source>
</reference>
<keyword evidence="4" id="KW-1003">Cell membrane</keyword>
<keyword evidence="3 8" id="KW-0813">Transport</keyword>
<dbReference type="Proteomes" id="UP000653156">
    <property type="component" value="Chromosome"/>
</dbReference>
<evidence type="ECO:0000259" key="9">
    <source>
        <dbReference type="PROSITE" id="PS50928"/>
    </source>
</evidence>
<dbReference type="GO" id="GO:0055085">
    <property type="term" value="P:transmembrane transport"/>
    <property type="evidence" value="ECO:0007669"/>
    <property type="project" value="InterPro"/>
</dbReference>
<proteinExistence type="inferred from homology"/>
<evidence type="ECO:0000256" key="5">
    <source>
        <dbReference type="ARBA" id="ARBA00022692"/>
    </source>
</evidence>
<dbReference type="InterPro" id="IPR000515">
    <property type="entry name" value="MetI-like"/>
</dbReference>
<evidence type="ECO:0000256" key="3">
    <source>
        <dbReference type="ARBA" id="ARBA00022448"/>
    </source>
</evidence>
<evidence type="ECO:0000256" key="4">
    <source>
        <dbReference type="ARBA" id="ARBA00022475"/>
    </source>
</evidence>